<dbReference type="eggNOG" id="ENOG502QPIX">
    <property type="taxonomic scope" value="Eukaryota"/>
</dbReference>
<dbReference type="PANTHER" id="PTHR46235:SF5">
    <property type="entry name" value="OS08G0337100 PROTEIN"/>
    <property type="match status" value="1"/>
</dbReference>
<evidence type="ECO:0000313" key="7">
    <source>
        <dbReference type="Proteomes" id="UP000032180"/>
    </source>
</evidence>
<dbReference type="AlphaFoldDB" id="A0A0D9VSB1"/>
<dbReference type="Proteomes" id="UP000032180">
    <property type="component" value="Chromosome 3"/>
</dbReference>
<dbReference type="SMART" id="SM00249">
    <property type="entry name" value="PHD"/>
    <property type="match status" value="2"/>
</dbReference>
<reference evidence="6" key="3">
    <citation type="submission" date="2015-04" db="UniProtKB">
        <authorList>
            <consortium name="EnsemblPlants"/>
        </authorList>
    </citation>
    <scope>IDENTIFICATION</scope>
</reference>
<keyword evidence="2" id="KW-0863">Zinc-finger</keyword>
<dbReference type="GO" id="GO:0008270">
    <property type="term" value="F:zinc ion binding"/>
    <property type="evidence" value="ECO:0007669"/>
    <property type="project" value="UniProtKB-KW"/>
</dbReference>
<dbReference type="HOGENOM" id="CLU_060200_0_0_1"/>
<evidence type="ECO:0000259" key="5">
    <source>
        <dbReference type="SMART" id="SM00249"/>
    </source>
</evidence>
<keyword evidence="7" id="KW-1185">Reference proteome</keyword>
<dbReference type="InterPro" id="IPR055198">
    <property type="entry name" value="NSD_PHD"/>
</dbReference>
<evidence type="ECO:0000256" key="1">
    <source>
        <dbReference type="ARBA" id="ARBA00022723"/>
    </source>
</evidence>
<evidence type="ECO:0000256" key="4">
    <source>
        <dbReference type="SAM" id="MobiDB-lite"/>
    </source>
</evidence>
<dbReference type="EnsemblPlants" id="LPERR03G10470.1">
    <property type="protein sequence ID" value="LPERR03G10470.1"/>
    <property type="gene ID" value="LPERR03G10470"/>
</dbReference>
<dbReference type="InterPro" id="IPR001965">
    <property type="entry name" value="Znf_PHD"/>
</dbReference>
<evidence type="ECO:0000313" key="6">
    <source>
        <dbReference type="EnsemblPlants" id="LPERR03G10470.1"/>
    </source>
</evidence>
<feature type="domain" description="Zinc finger PHD-type" evidence="5">
    <location>
        <begin position="68"/>
        <end position="122"/>
    </location>
</feature>
<dbReference type="Gramene" id="LPERR03G10470.1">
    <property type="protein sequence ID" value="LPERR03G10470.1"/>
    <property type="gene ID" value="LPERR03G10470"/>
</dbReference>
<evidence type="ECO:0000256" key="3">
    <source>
        <dbReference type="ARBA" id="ARBA00022833"/>
    </source>
</evidence>
<dbReference type="Pfam" id="PF22908">
    <property type="entry name" value="PHD_NSD"/>
    <property type="match status" value="1"/>
</dbReference>
<dbReference type="STRING" id="77586.A0A0D9VSB1"/>
<proteinExistence type="predicted"/>
<organism evidence="6 7">
    <name type="scientific">Leersia perrieri</name>
    <dbReference type="NCBI Taxonomy" id="77586"/>
    <lineage>
        <taxon>Eukaryota</taxon>
        <taxon>Viridiplantae</taxon>
        <taxon>Streptophyta</taxon>
        <taxon>Embryophyta</taxon>
        <taxon>Tracheophyta</taxon>
        <taxon>Spermatophyta</taxon>
        <taxon>Magnoliopsida</taxon>
        <taxon>Liliopsida</taxon>
        <taxon>Poales</taxon>
        <taxon>Poaceae</taxon>
        <taxon>BOP clade</taxon>
        <taxon>Oryzoideae</taxon>
        <taxon>Oryzeae</taxon>
        <taxon>Oryzinae</taxon>
        <taxon>Leersia</taxon>
    </lineage>
</organism>
<dbReference type="SUPFAM" id="SSF57903">
    <property type="entry name" value="FYVE/PHD zinc finger"/>
    <property type="match status" value="1"/>
</dbReference>
<dbReference type="Gene3D" id="3.30.40.10">
    <property type="entry name" value="Zinc/RING finger domain, C3HC4 (zinc finger)"/>
    <property type="match status" value="2"/>
</dbReference>
<feature type="compositionally biased region" description="Basic and acidic residues" evidence="4">
    <location>
        <begin position="310"/>
        <end position="321"/>
    </location>
</feature>
<reference evidence="6 7" key="1">
    <citation type="submission" date="2012-08" db="EMBL/GenBank/DDBJ databases">
        <title>Oryza genome evolution.</title>
        <authorList>
            <person name="Wing R.A."/>
        </authorList>
    </citation>
    <scope>NUCLEOTIDE SEQUENCE</scope>
</reference>
<feature type="region of interest" description="Disordered" evidence="4">
    <location>
        <begin position="305"/>
        <end position="327"/>
    </location>
</feature>
<dbReference type="InterPro" id="IPR013083">
    <property type="entry name" value="Znf_RING/FYVE/PHD"/>
</dbReference>
<dbReference type="InterPro" id="IPR011011">
    <property type="entry name" value="Znf_FYVE_PHD"/>
</dbReference>
<keyword evidence="3" id="KW-0862">Zinc</keyword>
<evidence type="ECO:0000256" key="2">
    <source>
        <dbReference type="ARBA" id="ARBA00022771"/>
    </source>
</evidence>
<reference evidence="7" key="2">
    <citation type="submission" date="2013-12" db="EMBL/GenBank/DDBJ databases">
        <authorList>
            <person name="Yu Y."/>
            <person name="Lee S."/>
            <person name="de Baynast K."/>
            <person name="Wissotski M."/>
            <person name="Liu L."/>
            <person name="Talag J."/>
            <person name="Goicoechea J."/>
            <person name="Angelova A."/>
            <person name="Jetty R."/>
            <person name="Kudrna D."/>
            <person name="Golser W."/>
            <person name="Rivera L."/>
            <person name="Zhang J."/>
            <person name="Wing R."/>
        </authorList>
    </citation>
    <scope>NUCLEOTIDE SEQUENCE</scope>
</reference>
<dbReference type="PANTHER" id="PTHR46235">
    <property type="entry name" value="PHD FINGER-CONTAINING PROTEIN DDB_G0268158"/>
    <property type="match status" value="1"/>
</dbReference>
<accession>A0A0D9VSB1</accession>
<sequence length="375" mass="42490">MVALELLSDKIPAFHCAAAFYINVLTTLIPKYLLNAYAAEAVMAEEDHASKKDSENYKLRMGLVDSYICAICDEGGKLIRCDGDCRRYFHPTISSGAYCSCETLKMNEERAKSSKFICKNCKHKQHQCFGCGELGSSDMSSGSAEVYQCSKNKCRRFYHPKCLAVYDPSKKPPVFECPLHECFSCKNKGENNNEETCKNKGQENIKKKQGEDNKKMHLCVLICRDISSVAEGCVPRKWKIENGCVFFYCWKHKMVKHLRSATRDHLKFPEAVEEHREKHVPKKELANQETGVHVRKQFKCASRKQGGAVEKVDDGNKESDPVQKNGDINLRAHEQSESPRRSMVDRNASTDFVLSFAPKSLFPLPYPGTCGWLDD</sequence>
<name>A0A0D9VSB1_9ORYZ</name>
<keyword evidence="1" id="KW-0479">Metal-binding</keyword>
<dbReference type="CDD" id="cd15565">
    <property type="entry name" value="PHD2_NSD"/>
    <property type="match status" value="1"/>
</dbReference>
<protein>
    <recommendedName>
        <fullName evidence="5">Zinc finger PHD-type domain-containing protein</fullName>
    </recommendedName>
</protein>
<feature type="domain" description="Zinc finger PHD-type" evidence="5">
    <location>
        <begin position="127"/>
        <end position="181"/>
    </location>
</feature>